<dbReference type="InterPro" id="IPR001482">
    <property type="entry name" value="T2SS/T4SS_dom"/>
</dbReference>
<feature type="domain" description="Bacterial type II secretion system protein E" evidence="4">
    <location>
        <begin position="47"/>
        <end position="258"/>
    </location>
</feature>
<evidence type="ECO:0000259" key="4">
    <source>
        <dbReference type="Pfam" id="PF00437"/>
    </source>
</evidence>
<reference evidence="5 6" key="1">
    <citation type="journal article" date="2025" name="Int. J. Syst. Evol. Microbiol.">
        <title>Desulfovibrio falkowii sp. nov., Porphyromonas miyakawae sp. nov., Mediterraneibacter flintii sp. nov. and Owariibacterium komagatae gen. nov., sp. nov., isolated from human faeces.</title>
        <authorList>
            <person name="Hamaguchi T."/>
            <person name="Ohara M."/>
            <person name="Hisatomi A."/>
            <person name="Sekiguchi K."/>
            <person name="Takeda J.I."/>
            <person name="Ueyama J."/>
            <person name="Ito M."/>
            <person name="Nishiwaki H."/>
            <person name="Ogi T."/>
            <person name="Hirayama M."/>
            <person name="Ohkuma M."/>
            <person name="Sakamoto M."/>
            <person name="Ohno K."/>
        </authorList>
    </citation>
    <scope>NUCLEOTIDE SEQUENCE [LARGE SCALE GENOMIC DNA]</scope>
    <source>
        <strain evidence="5 6">13CB8C</strain>
    </source>
</reference>
<organism evidence="5 6">
    <name type="scientific">Desulfovibrio falkowii</name>
    <dbReference type="NCBI Taxonomy" id="3136602"/>
    <lineage>
        <taxon>Bacteria</taxon>
        <taxon>Pseudomonadati</taxon>
        <taxon>Thermodesulfobacteriota</taxon>
        <taxon>Desulfovibrionia</taxon>
        <taxon>Desulfovibrionales</taxon>
        <taxon>Desulfovibrionaceae</taxon>
        <taxon>Desulfovibrio</taxon>
    </lineage>
</organism>
<dbReference type="Pfam" id="PF00437">
    <property type="entry name" value="T2SSE"/>
    <property type="match status" value="1"/>
</dbReference>
<protein>
    <recommendedName>
        <fullName evidence="4">Bacterial type II secretion system protein E domain-containing protein</fullName>
    </recommendedName>
</protein>
<evidence type="ECO:0000256" key="3">
    <source>
        <dbReference type="ARBA" id="ARBA00022840"/>
    </source>
</evidence>
<dbReference type="PANTHER" id="PTHR30258:SF1">
    <property type="entry name" value="PROTEIN TRANSPORT PROTEIN HOFB HOMOLOG"/>
    <property type="match status" value="1"/>
</dbReference>
<evidence type="ECO:0000313" key="6">
    <source>
        <dbReference type="Proteomes" id="UP001628192"/>
    </source>
</evidence>
<evidence type="ECO:0000256" key="1">
    <source>
        <dbReference type="ARBA" id="ARBA00006611"/>
    </source>
</evidence>
<dbReference type="SUPFAM" id="SSF52540">
    <property type="entry name" value="P-loop containing nucleoside triphosphate hydrolases"/>
    <property type="match status" value="1"/>
</dbReference>
<dbReference type="InterPro" id="IPR027417">
    <property type="entry name" value="P-loop_NTPase"/>
</dbReference>
<dbReference type="PANTHER" id="PTHR30258">
    <property type="entry name" value="TYPE II SECRETION SYSTEM PROTEIN GSPE-RELATED"/>
    <property type="match status" value="1"/>
</dbReference>
<dbReference type="Proteomes" id="UP001628192">
    <property type="component" value="Unassembled WGS sequence"/>
</dbReference>
<proteinExistence type="inferred from homology"/>
<evidence type="ECO:0000256" key="2">
    <source>
        <dbReference type="ARBA" id="ARBA00022741"/>
    </source>
</evidence>
<dbReference type="Gene3D" id="3.40.50.300">
    <property type="entry name" value="P-loop containing nucleotide triphosphate hydrolases"/>
    <property type="match status" value="1"/>
</dbReference>
<sequence length="318" mass="35153">MPLAHEVFSDLILFPDGTARLKGSPGCGSHLLPLPTDCEEEVANLSSRLEQHCKAAMRYNHNDITYRVARIDDVDGKRTWFLRRLADTVPQFDSLGLNPVVTSWLLSQNQGLILFSGAQGSGKTTTASAFVAQRLELHGGHGVTFEVPVELPLAGAWGRFGYCFQKEISNESELAQEIERAHRYASPDIIFIGEIRTRHAAFEALRVSLGSSRQLVVATIHGQDVITALERLLTWAREQDGESAAQNLSDALVAIIHLSLESDAAGQRELTSPQFLLLPFTDESRGIRAKLREGKFQTLPDDMRQLKARIVTKGERGI</sequence>
<comment type="caution">
    <text evidence="5">The sequence shown here is derived from an EMBL/GenBank/DDBJ whole genome shotgun (WGS) entry which is preliminary data.</text>
</comment>
<keyword evidence="2" id="KW-0547">Nucleotide-binding</keyword>
<gene>
    <name evidence="5" type="ORF">Defa_05680</name>
</gene>
<evidence type="ECO:0000313" key="5">
    <source>
        <dbReference type="EMBL" id="GAB1253081.1"/>
    </source>
</evidence>
<keyword evidence="6" id="KW-1185">Reference proteome</keyword>
<dbReference type="EMBL" id="BAAFSG010000001">
    <property type="protein sequence ID" value="GAB1253081.1"/>
    <property type="molecule type" value="Genomic_DNA"/>
</dbReference>
<dbReference type="RefSeq" id="WP_407845245.1">
    <property type="nucleotide sequence ID" value="NZ_BAAFSG010000001.1"/>
</dbReference>
<name>A0ABQ0E5T6_9BACT</name>
<comment type="similarity">
    <text evidence="1">Belongs to the GSP E family.</text>
</comment>
<keyword evidence="3" id="KW-0067">ATP-binding</keyword>
<accession>A0ABQ0E5T6</accession>